<dbReference type="InterPro" id="IPR036412">
    <property type="entry name" value="HAD-like_sf"/>
</dbReference>
<dbReference type="SUPFAM" id="SSF102114">
    <property type="entry name" value="Radical SAM enzymes"/>
    <property type="match status" value="1"/>
</dbReference>
<dbReference type="SUPFAM" id="SSF56784">
    <property type="entry name" value="HAD-like"/>
    <property type="match status" value="1"/>
</dbReference>
<comment type="cofactor">
    <cofactor evidence="1">
        <name>[4Fe-4S] cluster</name>
        <dbReference type="ChEBI" id="CHEBI:49883"/>
    </cofactor>
</comment>
<proteinExistence type="predicted"/>
<dbReference type="GO" id="GO:0051539">
    <property type="term" value="F:4 iron, 4 sulfur cluster binding"/>
    <property type="evidence" value="ECO:0007669"/>
    <property type="project" value="UniProtKB-KW"/>
</dbReference>
<dbReference type="InterPro" id="IPR023214">
    <property type="entry name" value="HAD_sf"/>
</dbReference>
<dbReference type="InterPro" id="IPR013785">
    <property type="entry name" value="Aldolase_TIM"/>
</dbReference>
<dbReference type="Gene3D" id="3.30.1240.10">
    <property type="match status" value="1"/>
</dbReference>
<dbReference type="PROSITE" id="PS51332">
    <property type="entry name" value="B12_BINDING"/>
    <property type="match status" value="1"/>
</dbReference>
<dbReference type="Pfam" id="PF08282">
    <property type="entry name" value="Hydrolase_3"/>
    <property type="match status" value="1"/>
</dbReference>
<reference evidence="9" key="1">
    <citation type="submission" date="2018-06" db="EMBL/GenBank/DDBJ databases">
        <authorList>
            <person name="Zhirakovskaya E."/>
        </authorList>
    </citation>
    <scope>NUCLEOTIDE SEQUENCE</scope>
</reference>
<evidence type="ECO:0000259" key="8">
    <source>
        <dbReference type="PROSITE" id="PS51918"/>
    </source>
</evidence>
<dbReference type="CDD" id="cd02068">
    <property type="entry name" value="radical_SAM_B12_BD"/>
    <property type="match status" value="1"/>
</dbReference>
<feature type="domain" description="Radical SAM core" evidence="8">
    <location>
        <begin position="644"/>
        <end position="868"/>
    </location>
</feature>
<dbReference type="Gene3D" id="3.40.50.1000">
    <property type="entry name" value="HAD superfamily/HAD-like"/>
    <property type="match status" value="1"/>
</dbReference>
<accession>A0A3B1DP08</accession>
<dbReference type="InterPro" id="IPR034466">
    <property type="entry name" value="Methyltransferase_Class_B"/>
</dbReference>
<evidence type="ECO:0000256" key="2">
    <source>
        <dbReference type="ARBA" id="ARBA00022691"/>
    </source>
</evidence>
<evidence type="ECO:0000256" key="4">
    <source>
        <dbReference type="ARBA" id="ARBA00023004"/>
    </source>
</evidence>
<evidence type="ECO:0000259" key="7">
    <source>
        <dbReference type="PROSITE" id="PS51332"/>
    </source>
</evidence>
<keyword evidence="5" id="KW-0411">Iron-sulfur</keyword>
<keyword evidence="6" id="KW-0472">Membrane</keyword>
<gene>
    <name evidence="9" type="ORF">MNBD_UNCLBAC01-2168</name>
</gene>
<dbReference type="PANTHER" id="PTHR43409">
    <property type="entry name" value="ANAEROBIC MAGNESIUM-PROTOPORPHYRIN IX MONOMETHYL ESTER CYCLASE-RELATED"/>
    <property type="match status" value="1"/>
</dbReference>
<evidence type="ECO:0000256" key="6">
    <source>
        <dbReference type="SAM" id="Phobius"/>
    </source>
</evidence>
<keyword evidence="6" id="KW-1133">Transmembrane helix</keyword>
<keyword evidence="2" id="KW-0949">S-adenosyl-L-methionine</keyword>
<name>A0A3B1DP08_9ZZZZ</name>
<dbReference type="InterPro" id="IPR006158">
    <property type="entry name" value="Cobalamin-bd"/>
</dbReference>
<feature type="domain" description="B12-binding" evidence="7">
    <location>
        <begin position="449"/>
        <end position="594"/>
    </location>
</feature>
<evidence type="ECO:0000256" key="1">
    <source>
        <dbReference type="ARBA" id="ARBA00001966"/>
    </source>
</evidence>
<dbReference type="GO" id="GO:0046872">
    <property type="term" value="F:metal ion binding"/>
    <property type="evidence" value="ECO:0007669"/>
    <property type="project" value="UniProtKB-KW"/>
</dbReference>
<dbReference type="InterPro" id="IPR051198">
    <property type="entry name" value="BchE-like"/>
</dbReference>
<protein>
    <submittedName>
        <fullName evidence="9">Uncharacterized protein</fullName>
    </submittedName>
</protein>
<dbReference type="EMBL" id="UOGJ01000108">
    <property type="protein sequence ID" value="VAX36700.1"/>
    <property type="molecule type" value="Genomic_DNA"/>
</dbReference>
<feature type="transmembrane region" description="Helical" evidence="6">
    <location>
        <begin position="12"/>
        <end position="31"/>
    </location>
</feature>
<dbReference type="InterPro" id="IPR058240">
    <property type="entry name" value="rSAM_sf"/>
</dbReference>
<keyword evidence="6" id="KW-0812">Transmembrane</keyword>
<evidence type="ECO:0000256" key="3">
    <source>
        <dbReference type="ARBA" id="ARBA00022723"/>
    </source>
</evidence>
<evidence type="ECO:0000313" key="9">
    <source>
        <dbReference type="EMBL" id="VAX36700.1"/>
    </source>
</evidence>
<keyword evidence="4" id="KW-0408">Iron</keyword>
<dbReference type="SFLD" id="SFLDG01082">
    <property type="entry name" value="B12-binding_domain_containing"/>
    <property type="match status" value="1"/>
</dbReference>
<dbReference type="PROSITE" id="PS51918">
    <property type="entry name" value="RADICAL_SAM"/>
    <property type="match status" value="1"/>
</dbReference>
<dbReference type="Gene3D" id="3.40.50.280">
    <property type="entry name" value="Cobalamin-binding domain"/>
    <property type="match status" value="1"/>
</dbReference>
<keyword evidence="3" id="KW-0479">Metal-binding</keyword>
<dbReference type="Pfam" id="PF04055">
    <property type="entry name" value="Radical_SAM"/>
    <property type="match status" value="1"/>
</dbReference>
<dbReference type="SFLD" id="SFLDG01123">
    <property type="entry name" value="methyltransferase_(Class_B)"/>
    <property type="match status" value="1"/>
</dbReference>
<dbReference type="CDD" id="cd01335">
    <property type="entry name" value="Radical_SAM"/>
    <property type="match status" value="1"/>
</dbReference>
<dbReference type="Gene3D" id="3.20.20.70">
    <property type="entry name" value="Aldolase class I"/>
    <property type="match status" value="1"/>
</dbReference>
<dbReference type="SMART" id="SM00729">
    <property type="entry name" value="Elp3"/>
    <property type="match status" value="1"/>
</dbReference>
<dbReference type="InterPro" id="IPR007197">
    <property type="entry name" value="rSAM"/>
</dbReference>
<dbReference type="GO" id="GO:0031419">
    <property type="term" value="F:cobalamin binding"/>
    <property type="evidence" value="ECO:0007669"/>
    <property type="project" value="InterPro"/>
</dbReference>
<dbReference type="GO" id="GO:0003824">
    <property type="term" value="F:catalytic activity"/>
    <property type="evidence" value="ECO:0007669"/>
    <property type="project" value="InterPro"/>
</dbReference>
<organism evidence="9">
    <name type="scientific">hydrothermal vent metagenome</name>
    <dbReference type="NCBI Taxonomy" id="652676"/>
    <lineage>
        <taxon>unclassified sequences</taxon>
        <taxon>metagenomes</taxon>
        <taxon>ecological metagenomes</taxon>
    </lineage>
</organism>
<sequence>MINYIEKKRTKLTYRIISLFVAFTFIFSSILPPTAIHAQIVPQTILNLPISGTMITSTAGYTPTIIRGLTIHPDNALAFDFIVDKGDESLEGKIFNEKARDLIKYFLAGLTVPKDEMWVNLSPYEQDRIIPNGFGDTKMGRDMLAQDYMLKQLTASLMYPENELGKKFWDRVYTKAEEQFGTTEIPVNTFNKIWIVPEKAVVYEKDSSVFVVESHLKVMLEEDYVAMNENIGNAKFGLDNVGNADMRSVQDSVSEMTKNIISEILIPEIEKEVNEGKIFANLRQIFNSIILAEWYKENLKESLLGQVYVDQHKTKGVDTEDKDINQKIYNQYVEAFEKGVYNYIKEDYDPATQEIIPRKYFSGGTTASPLRVISLPKNQPLPAQYQHDFIFDGNNVRVTGHHIEVEEDQNPEEVLSLITDVTGVRLGQVTEPSIVAAGEKKVAASPIKKVLLLAPEVPGVEPQTYRMSLGIPYIAAELRHQYEAAGKKVDIQILDIHLEKENNPDFNIDKFFEENFFDVVGISMVTAAFNNAGILAKKIKEKSPKTVLVTGGPHPTSRGREVLENLEFDIAAIGEAEKTFAEIVALSDKPEEWDSIKGIHFRSSDGNIEKTEDRPAMTNQELDELPFPAWNFVNDKYTTYDYGMNVQSYRTVLTARGCPFKCYFCDTSFGKKMRYRSIKNVVDEIEQAVAEGITNFYIQDDTFTVHMGRVEEFVDLIIKRKLKINWWALSRSDIGKTDRGKALLKKMKESGLDSLALGVESHDQVVLDAMDKGTKMEDVEETIRVMQDLGITVRIFIMVGLPKQDKKSIDGTIDFIRRMKPDVVTVNILTPYPGTPVAKNPKKYGTKILIEDGPEGYEQLQHAMEQMRVVIQTEDLSPEDILNEAERVREAFEELKSARGKLSAFLLENHRALAIDLDGTLTDEDGDIPMEAIEFLAKPLMQGIPVAIMTGRRQEGFDSAQIPERLEAFLEQHGDTSAMELLYVYLNGGAIGYRQRDHKKLFYERNLSENAREDAFKIINDIFDQGTLQEGSFITDQYSIYIFNDYKIRIRLRKSENAKEINAQLNTAFQKNNINLTAYVGEDPSSGHMDINIFPKDTNKAASLDDFANRIGISDDEIVRIGDEGLEEGIDFSILNHPLGVSVHRWGPSFKGVPLPLASYPNEGLKATMSLLGQLNWKKIKGKASSSLNKSLKAPKALSGVNEEGYGGINFNTDLINWQIKRDGNGVPLPMNSQPMNSMQIDGFVPVIINVTPVSLPLLLGLNNTVCPDDGSGNTNCADSVMPVIKPDGEAVLLGTS</sequence>
<dbReference type="SFLD" id="SFLDS00029">
    <property type="entry name" value="Radical_SAM"/>
    <property type="match status" value="1"/>
</dbReference>
<dbReference type="Pfam" id="PF02310">
    <property type="entry name" value="B12-binding"/>
    <property type="match status" value="1"/>
</dbReference>
<dbReference type="InterPro" id="IPR006638">
    <property type="entry name" value="Elp3/MiaA/NifB-like_rSAM"/>
</dbReference>
<evidence type="ECO:0000256" key="5">
    <source>
        <dbReference type="ARBA" id="ARBA00023014"/>
    </source>
</evidence>